<name>A0A0N9I907_9PSEU</name>
<dbReference type="InterPro" id="IPR020843">
    <property type="entry name" value="ER"/>
</dbReference>
<protein>
    <recommendedName>
        <fullName evidence="2">Enoyl reductase (ER) domain-containing protein</fullName>
    </recommendedName>
</protein>
<gene>
    <name evidence="3" type="ORF">AOZ06_32515</name>
</gene>
<feature type="domain" description="Enoyl reductase (ER)" evidence="2">
    <location>
        <begin position="10"/>
        <end position="272"/>
    </location>
</feature>
<dbReference type="Pfam" id="PF13602">
    <property type="entry name" value="ADH_zinc_N_2"/>
    <property type="match status" value="1"/>
</dbReference>
<accession>A0A0N9I907</accession>
<dbReference type="GO" id="GO:0008270">
    <property type="term" value="F:zinc ion binding"/>
    <property type="evidence" value="ECO:0007669"/>
    <property type="project" value="InterPro"/>
</dbReference>
<dbReference type="Gene3D" id="3.90.180.10">
    <property type="entry name" value="Medium-chain alcohol dehydrogenases, catalytic domain"/>
    <property type="match status" value="1"/>
</dbReference>
<evidence type="ECO:0000259" key="2">
    <source>
        <dbReference type="SMART" id="SM00829"/>
    </source>
</evidence>
<evidence type="ECO:0000313" key="4">
    <source>
        <dbReference type="Proteomes" id="UP000063699"/>
    </source>
</evidence>
<evidence type="ECO:0000313" key="3">
    <source>
        <dbReference type="EMBL" id="ALG10985.1"/>
    </source>
</evidence>
<dbReference type="AlphaFoldDB" id="A0A0N9I907"/>
<sequence length="275" mass="28898">MKAARIHRYGGPSVIRIDEIDTPVPADGETLVTVAATSFNPTEIAVRRGVFDVDLPHTLGWDLAGEADGVPVIGFVDSGAAAQYATAPRDRLVPAPKNIPLRQAAAIPLAGLTAWQTVAHVRRGQKVLINGAGGGIGSFAVQLAKHWGAYVIATASPRSAEAVLGYGADEVIDYTTTVPGQPVDVMIHLVGSPPPWPVPAREQVISAAAPVRADVPSTHVVMSYDRDHLSALVALVEAGVITVDVTESYPLDAMAEVHRRGEAGEFRGKVTIVPH</sequence>
<dbReference type="SUPFAM" id="SSF50129">
    <property type="entry name" value="GroES-like"/>
    <property type="match status" value="1"/>
</dbReference>
<reference evidence="3 4" key="1">
    <citation type="submission" date="2015-07" db="EMBL/GenBank/DDBJ databases">
        <title>Genome sequencing of Kibdelosporangium phytohabitans.</title>
        <authorList>
            <person name="Qin S."/>
            <person name="Xing K."/>
        </authorList>
    </citation>
    <scope>NUCLEOTIDE SEQUENCE [LARGE SCALE GENOMIC DNA]</scope>
    <source>
        <strain evidence="3 4">KLBMP1111</strain>
    </source>
</reference>
<dbReference type="OrthoDB" id="9801186at2"/>
<dbReference type="EMBL" id="CP012752">
    <property type="protein sequence ID" value="ALG10985.1"/>
    <property type="molecule type" value="Genomic_DNA"/>
</dbReference>
<dbReference type="InterPro" id="IPR002364">
    <property type="entry name" value="Quin_OxRdtase/zeta-crystal_CS"/>
</dbReference>
<keyword evidence="1" id="KW-0560">Oxidoreductase</keyword>
<dbReference type="Proteomes" id="UP000063699">
    <property type="component" value="Chromosome"/>
</dbReference>
<dbReference type="PROSITE" id="PS01162">
    <property type="entry name" value="QOR_ZETA_CRYSTAL"/>
    <property type="match status" value="1"/>
</dbReference>
<keyword evidence="4" id="KW-1185">Reference proteome</keyword>
<proteinExistence type="predicted"/>
<dbReference type="InterPro" id="IPR050700">
    <property type="entry name" value="YIM1/Zinc_Alcohol_DH_Fams"/>
</dbReference>
<dbReference type="STRING" id="860235.AOZ06_32515"/>
<evidence type="ECO:0000256" key="1">
    <source>
        <dbReference type="ARBA" id="ARBA00023002"/>
    </source>
</evidence>
<dbReference type="PANTHER" id="PTHR11695">
    <property type="entry name" value="ALCOHOL DEHYDROGENASE RELATED"/>
    <property type="match status" value="1"/>
</dbReference>
<dbReference type="InterPro" id="IPR011032">
    <property type="entry name" value="GroES-like_sf"/>
</dbReference>
<dbReference type="SMART" id="SM00829">
    <property type="entry name" value="PKS_ER"/>
    <property type="match status" value="1"/>
</dbReference>
<dbReference type="KEGG" id="kphy:AOZ06_32515"/>
<dbReference type="Gene3D" id="3.40.50.720">
    <property type="entry name" value="NAD(P)-binding Rossmann-like Domain"/>
    <property type="match status" value="1"/>
</dbReference>
<dbReference type="PANTHER" id="PTHR11695:SF294">
    <property type="entry name" value="RETICULON-4-INTERACTING PROTEIN 1, MITOCHONDRIAL"/>
    <property type="match status" value="1"/>
</dbReference>
<dbReference type="RefSeq" id="WP_054292887.1">
    <property type="nucleotide sequence ID" value="NZ_CP012752.1"/>
</dbReference>
<dbReference type="CDD" id="cd05289">
    <property type="entry name" value="MDR_like_2"/>
    <property type="match status" value="1"/>
</dbReference>
<dbReference type="InterPro" id="IPR036291">
    <property type="entry name" value="NAD(P)-bd_dom_sf"/>
</dbReference>
<dbReference type="SUPFAM" id="SSF51735">
    <property type="entry name" value="NAD(P)-binding Rossmann-fold domains"/>
    <property type="match status" value="1"/>
</dbReference>
<organism evidence="3 4">
    <name type="scientific">Kibdelosporangium phytohabitans</name>
    <dbReference type="NCBI Taxonomy" id="860235"/>
    <lineage>
        <taxon>Bacteria</taxon>
        <taxon>Bacillati</taxon>
        <taxon>Actinomycetota</taxon>
        <taxon>Actinomycetes</taxon>
        <taxon>Pseudonocardiales</taxon>
        <taxon>Pseudonocardiaceae</taxon>
        <taxon>Kibdelosporangium</taxon>
    </lineage>
</organism>
<dbReference type="GO" id="GO:0016491">
    <property type="term" value="F:oxidoreductase activity"/>
    <property type="evidence" value="ECO:0007669"/>
    <property type="project" value="UniProtKB-KW"/>
</dbReference>